<keyword evidence="5" id="KW-0804">Transcription</keyword>
<feature type="domain" description="FHA" evidence="6">
    <location>
        <begin position="54"/>
        <end position="103"/>
    </location>
</feature>
<dbReference type="AlphaFoldDB" id="A0A2W5TVS1"/>
<dbReference type="GO" id="GO:0006355">
    <property type="term" value="P:regulation of DNA-templated transcription"/>
    <property type="evidence" value="ECO:0007669"/>
    <property type="project" value="InterPro"/>
</dbReference>
<dbReference type="CDD" id="cd00060">
    <property type="entry name" value="FHA"/>
    <property type="match status" value="1"/>
</dbReference>
<dbReference type="SUPFAM" id="SSF52540">
    <property type="entry name" value="P-loop containing nucleoside triphosphate hydrolases"/>
    <property type="match status" value="1"/>
</dbReference>
<dbReference type="PROSITE" id="PS00676">
    <property type="entry name" value="SIGMA54_INTERACT_2"/>
    <property type="match status" value="1"/>
</dbReference>
<dbReference type="PROSITE" id="PS50045">
    <property type="entry name" value="SIGMA54_INTERACT_4"/>
    <property type="match status" value="1"/>
</dbReference>
<dbReference type="InterPro" id="IPR027417">
    <property type="entry name" value="P-loop_NTPase"/>
</dbReference>
<dbReference type="SUPFAM" id="SSF46689">
    <property type="entry name" value="Homeodomain-like"/>
    <property type="match status" value="1"/>
</dbReference>
<proteinExistence type="predicted"/>
<dbReference type="InterPro" id="IPR025943">
    <property type="entry name" value="Sigma_54_int_dom_ATP-bd_2"/>
</dbReference>
<dbReference type="Pfam" id="PF02954">
    <property type="entry name" value="HTH_8"/>
    <property type="match status" value="1"/>
</dbReference>
<dbReference type="InterPro" id="IPR002197">
    <property type="entry name" value="HTH_Fis"/>
</dbReference>
<dbReference type="Pfam" id="PF25601">
    <property type="entry name" value="AAA_lid_14"/>
    <property type="match status" value="1"/>
</dbReference>
<dbReference type="PROSITE" id="PS50006">
    <property type="entry name" value="FHA_DOMAIN"/>
    <property type="match status" value="1"/>
</dbReference>
<evidence type="ECO:0000313" key="8">
    <source>
        <dbReference type="EMBL" id="PZR18522.1"/>
    </source>
</evidence>
<accession>A0A2W5TVS1</accession>
<reference evidence="8 9" key="1">
    <citation type="submission" date="2017-08" db="EMBL/GenBank/DDBJ databases">
        <title>Infants hospitalized years apart are colonized by the same room-sourced microbial strains.</title>
        <authorList>
            <person name="Brooks B."/>
            <person name="Olm M.R."/>
            <person name="Firek B.A."/>
            <person name="Baker R."/>
            <person name="Thomas B.C."/>
            <person name="Morowitz M.J."/>
            <person name="Banfield J.F."/>
        </authorList>
    </citation>
    <scope>NUCLEOTIDE SEQUENCE [LARGE SCALE GENOMIC DNA]</scope>
    <source>
        <strain evidence="8">S2_003_000_R2_14</strain>
    </source>
</reference>
<protein>
    <submittedName>
        <fullName evidence="8">AAA family ATPase</fullName>
    </submittedName>
</protein>
<dbReference type="Proteomes" id="UP000249061">
    <property type="component" value="Unassembled WGS sequence"/>
</dbReference>
<dbReference type="InterPro" id="IPR008984">
    <property type="entry name" value="SMAD_FHA_dom_sf"/>
</dbReference>
<feature type="domain" description="Sigma-54 factor interaction" evidence="7">
    <location>
        <begin position="313"/>
        <end position="536"/>
    </location>
</feature>
<dbReference type="PANTHER" id="PTHR32071:SF81">
    <property type="entry name" value="PROPIONATE CATABOLISM OPERON REGULATORY PROTEIN"/>
    <property type="match status" value="1"/>
</dbReference>
<dbReference type="GO" id="GO:0005524">
    <property type="term" value="F:ATP binding"/>
    <property type="evidence" value="ECO:0007669"/>
    <property type="project" value="UniProtKB-KW"/>
</dbReference>
<dbReference type="FunFam" id="3.40.50.300:FF:000006">
    <property type="entry name" value="DNA-binding transcriptional regulator NtrC"/>
    <property type="match status" value="1"/>
</dbReference>
<evidence type="ECO:0000259" key="7">
    <source>
        <dbReference type="PROSITE" id="PS50045"/>
    </source>
</evidence>
<gene>
    <name evidence="8" type="ORF">DI536_01185</name>
</gene>
<evidence type="ECO:0000256" key="2">
    <source>
        <dbReference type="ARBA" id="ARBA00022840"/>
    </source>
</evidence>
<keyword evidence="1" id="KW-0547">Nucleotide-binding</keyword>
<dbReference type="PRINTS" id="PR01590">
    <property type="entry name" value="HTHFIS"/>
</dbReference>
<dbReference type="InterPro" id="IPR025662">
    <property type="entry name" value="Sigma_54_int_dom_ATP-bd_1"/>
</dbReference>
<dbReference type="InterPro" id="IPR000253">
    <property type="entry name" value="FHA_dom"/>
</dbReference>
<dbReference type="InterPro" id="IPR003593">
    <property type="entry name" value="AAA+_ATPase"/>
</dbReference>
<dbReference type="Gene3D" id="3.40.50.300">
    <property type="entry name" value="P-loop containing nucleotide triphosphate hydrolases"/>
    <property type="match status" value="1"/>
</dbReference>
<dbReference type="SMART" id="SM00382">
    <property type="entry name" value="AAA"/>
    <property type="match status" value="1"/>
</dbReference>
<sequence>MLQPAGTGALGWRNVVLPAVTSRDVLSHVSAQVPRFSVLFGPRRGVTREVRQRVLVGRGAHCDLQLIDEKVSREHCAFENRDGQVEVVDLGSRNGTWVNGERVTRRVLQPNDAVGIGETLVVFSPDVEALLARDGDSTLITSAAALSNPTEAAEPQEAAFARAGRLMLEAGLSASPDEAASRLARAALEALGCDDAFVVSRSAEGVWRPWVAVPAGAVLSVNTSLAELALKQRRTLAVEASQSRAMRDEHTTRVLRTPAFVLCAPMNFGGVLFASRASPFDSQELALASVLASAAAPSLQPVKSVAVAQPESVVAESASMREAVRVVKQVAPSASTVLLTGESGSGKEVLARLVHRESRRASGPFVAINCGALPRELAESELFGHERGAFTGAAAQHAGVFERADGGTLFLDEIGELPLELQVKLLRVLEERLVWRLGARAPTSVDVRLVCATNRELEKEIANARFREDLFWRINVVRVALEPLRSRQEDVVPLARTMLARHGRHALSAEAERALVAYSWPGNVRQLANAIERAVVLKVDDSPVSLADLPPEVVAGSTPRGRSGTLAERIAALEKEQIVLALQRARGVKAQACELLGISRPTLDRKLQEYGVEVP</sequence>
<dbReference type="SUPFAM" id="SSF55781">
    <property type="entry name" value="GAF domain-like"/>
    <property type="match status" value="1"/>
</dbReference>
<dbReference type="CDD" id="cd00009">
    <property type="entry name" value="AAA"/>
    <property type="match status" value="1"/>
</dbReference>
<keyword evidence="2" id="KW-0067">ATP-binding</keyword>
<dbReference type="Gene3D" id="2.60.200.20">
    <property type="match status" value="1"/>
</dbReference>
<dbReference type="InterPro" id="IPR025944">
    <property type="entry name" value="Sigma_54_int_dom_CS"/>
</dbReference>
<dbReference type="PROSITE" id="PS00675">
    <property type="entry name" value="SIGMA54_INTERACT_1"/>
    <property type="match status" value="1"/>
</dbReference>
<dbReference type="GO" id="GO:0043565">
    <property type="term" value="F:sequence-specific DNA binding"/>
    <property type="evidence" value="ECO:0007669"/>
    <property type="project" value="InterPro"/>
</dbReference>
<comment type="caution">
    <text evidence="8">The sequence shown here is derived from an EMBL/GenBank/DDBJ whole genome shotgun (WGS) entry which is preliminary data.</text>
</comment>
<dbReference type="InterPro" id="IPR009057">
    <property type="entry name" value="Homeodomain-like_sf"/>
</dbReference>
<evidence type="ECO:0000256" key="4">
    <source>
        <dbReference type="ARBA" id="ARBA00023125"/>
    </source>
</evidence>
<evidence type="ECO:0000256" key="5">
    <source>
        <dbReference type="ARBA" id="ARBA00023163"/>
    </source>
</evidence>
<evidence type="ECO:0000256" key="1">
    <source>
        <dbReference type="ARBA" id="ARBA00022741"/>
    </source>
</evidence>
<dbReference type="Pfam" id="PF00498">
    <property type="entry name" value="FHA"/>
    <property type="match status" value="1"/>
</dbReference>
<dbReference type="PROSITE" id="PS00688">
    <property type="entry name" value="SIGMA54_INTERACT_3"/>
    <property type="match status" value="1"/>
</dbReference>
<keyword evidence="4" id="KW-0238">DNA-binding</keyword>
<dbReference type="Gene3D" id="1.10.8.60">
    <property type="match status" value="1"/>
</dbReference>
<dbReference type="InterPro" id="IPR058031">
    <property type="entry name" value="AAA_lid_NorR"/>
</dbReference>
<dbReference type="SUPFAM" id="SSF49879">
    <property type="entry name" value="SMAD/FHA domain"/>
    <property type="match status" value="1"/>
</dbReference>
<dbReference type="Pfam" id="PF01590">
    <property type="entry name" value="GAF"/>
    <property type="match status" value="1"/>
</dbReference>
<dbReference type="InterPro" id="IPR003018">
    <property type="entry name" value="GAF"/>
</dbReference>
<dbReference type="Pfam" id="PF00158">
    <property type="entry name" value="Sigma54_activat"/>
    <property type="match status" value="1"/>
</dbReference>
<evidence type="ECO:0000313" key="9">
    <source>
        <dbReference type="Proteomes" id="UP000249061"/>
    </source>
</evidence>
<organism evidence="8 9">
    <name type="scientific">Archangium gephyra</name>
    <dbReference type="NCBI Taxonomy" id="48"/>
    <lineage>
        <taxon>Bacteria</taxon>
        <taxon>Pseudomonadati</taxon>
        <taxon>Myxococcota</taxon>
        <taxon>Myxococcia</taxon>
        <taxon>Myxococcales</taxon>
        <taxon>Cystobacterineae</taxon>
        <taxon>Archangiaceae</taxon>
        <taxon>Archangium</taxon>
    </lineage>
</organism>
<evidence type="ECO:0000259" key="6">
    <source>
        <dbReference type="PROSITE" id="PS50006"/>
    </source>
</evidence>
<dbReference type="InterPro" id="IPR002078">
    <property type="entry name" value="Sigma_54_int"/>
</dbReference>
<keyword evidence="3" id="KW-0805">Transcription regulation</keyword>
<dbReference type="PANTHER" id="PTHR32071">
    <property type="entry name" value="TRANSCRIPTIONAL REGULATORY PROTEIN"/>
    <property type="match status" value="1"/>
</dbReference>
<dbReference type="Gene3D" id="1.10.10.60">
    <property type="entry name" value="Homeodomain-like"/>
    <property type="match status" value="1"/>
</dbReference>
<name>A0A2W5TVS1_9BACT</name>
<dbReference type="EMBL" id="QFQP01000001">
    <property type="protein sequence ID" value="PZR18522.1"/>
    <property type="molecule type" value="Genomic_DNA"/>
</dbReference>
<evidence type="ECO:0000256" key="3">
    <source>
        <dbReference type="ARBA" id="ARBA00023015"/>
    </source>
</evidence>
<dbReference type="SMART" id="SM00240">
    <property type="entry name" value="FHA"/>
    <property type="match status" value="1"/>
</dbReference>